<dbReference type="OrthoDB" id="1922268at2759"/>
<feature type="compositionally biased region" description="Low complexity" evidence="2">
    <location>
        <begin position="48"/>
        <end position="58"/>
    </location>
</feature>
<dbReference type="FunCoup" id="A0A1U8AVK3">
    <property type="interactions" value="2393"/>
</dbReference>
<feature type="coiled-coil region" evidence="1">
    <location>
        <begin position="188"/>
        <end position="225"/>
    </location>
</feature>
<reference evidence="4" key="1">
    <citation type="submission" date="2025-08" db="UniProtKB">
        <authorList>
            <consortium name="RefSeq"/>
        </authorList>
    </citation>
    <scope>IDENTIFICATION</scope>
</reference>
<dbReference type="Proteomes" id="UP000189703">
    <property type="component" value="Unplaced"/>
</dbReference>
<feature type="compositionally biased region" description="Low complexity" evidence="2">
    <location>
        <begin position="326"/>
        <end position="336"/>
    </location>
</feature>
<evidence type="ECO:0000256" key="1">
    <source>
        <dbReference type="SAM" id="Coils"/>
    </source>
</evidence>
<feature type="region of interest" description="Disordered" evidence="2">
    <location>
        <begin position="261"/>
        <end position="396"/>
    </location>
</feature>
<dbReference type="STRING" id="4432.A0A1U8AVK3"/>
<dbReference type="InParanoid" id="A0A1U8AVK3"/>
<feature type="compositionally biased region" description="Basic and acidic residues" evidence="2">
    <location>
        <begin position="162"/>
        <end position="172"/>
    </location>
</feature>
<evidence type="ECO:0000256" key="2">
    <source>
        <dbReference type="SAM" id="MobiDB-lite"/>
    </source>
</evidence>
<sequence length="396" mass="42778">MVAISLYRGNLHRVPDVPRRWLMPIPRISLKDFRILLRKREKALSRISSTTAPTSSNPNPNPDFKQEEGVGDSGCSKQNGRKLCLASEPQSQPTIARNSEDAPSQHGTVEHAKDQNEADCDPRAEQSRELGGSISSYATNAVVPESVCAPKDGGGGSVSGRIPKDLQEEKPVDSVQPFMEVSKNVDVMSDKEKRKAELEEKLQVLNEKKHNLVQMLKQILNVEEEMKKRNSIQASMLRPSAPLQVDGTIDLGSITRNAVPRISSEGNFSGDLEGEAEDISNPNTHGRHLQRMRSTSPSSASPLRRPTYSSSQHNAIPHTSRGSFGTAGHAQTTTATPMGVTASPSRFAPTGHPGHPANLPPVSVYGTHYSASSPSPAASGGTSVFRDSRLTSPSWS</sequence>
<dbReference type="RefSeq" id="XP_010272172.1">
    <property type="nucleotide sequence ID" value="XM_010273870.2"/>
</dbReference>
<dbReference type="eggNOG" id="ENOG502QWD3">
    <property type="taxonomic scope" value="Eukaryota"/>
</dbReference>
<dbReference type="OMA" id="RHPSPWN"/>
<dbReference type="PANTHER" id="PTHR36764">
    <property type="entry name" value="TRNA (ILE)-LYSIDINE SYNTHASE"/>
    <property type="match status" value="1"/>
</dbReference>
<keyword evidence="1" id="KW-0175">Coiled coil</keyword>
<feature type="compositionally biased region" description="Low complexity" evidence="2">
    <location>
        <begin position="370"/>
        <end position="379"/>
    </location>
</feature>
<gene>
    <name evidence="4" type="primary">LOC104608026</name>
</gene>
<dbReference type="KEGG" id="nnu:104608026"/>
<feature type="region of interest" description="Disordered" evidence="2">
    <location>
        <begin position="46"/>
        <end position="173"/>
    </location>
</feature>
<dbReference type="GeneID" id="104608026"/>
<feature type="compositionally biased region" description="Polar residues" evidence="2">
    <location>
        <begin position="292"/>
        <end position="314"/>
    </location>
</feature>
<organism evidence="3 4">
    <name type="scientific">Nelumbo nucifera</name>
    <name type="common">Sacred lotus</name>
    <dbReference type="NCBI Taxonomy" id="4432"/>
    <lineage>
        <taxon>Eukaryota</taxon>
        <taxon>Viridiplantae</taxon>
        <taxon>Streptophyta</taxon>
        <taxon>Embryophyta</taxon>
        <taxon>Tracheophyta</taxon>
        <taxon>Spermatophyta</taxon>
        <taxon>Magnoliopsida</taxon>
        <taxon>Proteales</taxon>
        <taxon>Nelumbonaceae</taxon>
        <taxon>Nelumbo</taxon>
    </lineage>
</organism>
<feature type="compositionally biased region" description="Polar residues" evidence="2">
    <location>
        <begin position="88"/>
        <end position="107"/>
    </location>
</feature>
<dbReference type="PANTHER" id="PTHR36764:SF1">
    <property type="entry name" value="TRNA (ILE)-LYSIDINE SYNTHASE"/>
    <property type="match status" value="1"/>
</dbReference>
<dbReference type="AlphaFoldDB" id="A0A1U8AVK3"/>
<feature type="compositionally biased region" description="Basic and acidic residues" evidence="2">
    <location>
        <begin position="108"/>
        <end position="128"/>
    </location>
</feature>
<protein>
    <submittedName>
        <fullName evidence="4">Uncharacterized protein LOC104608026</fullName>
    </submittedName>
</protein>
<evidence type="ECO:0000313" key="3">
    <source>
        <dbReference type="Proteomes" id="UP000189703"/>
    </source>
</evidence>
<name>A0A1U8AVK3_NELNU</name>
<evidence type="ECO:0000313" key="4">
    <source>
        <dbReference type="RefSeq" id="XP_010272172.1"/>
    </source>
</evidence>
<accession>A0A1U8AVK3</accession>
<keyword evidence="3" id="KW-1185">Reference proteome</keyword>
<proteinExistence type="predicted"/>